<protein>
    <submittedName>
        <fullName evidence="2">Uncharacterized protein</fullName>
    </submittedName>
</protein>
<feature type="region of interest" description="Disordered" evidence="1">
    <location>
        <begin position="1"/>
        <end position="28"/>
    </location>
</feature>
<evidence type="ECO:0000256" key="1">
    <source>
        <dbReference type="SAM" id="MobiDB-lite"/>
    </source>
</evidence>
<dbReference type="AlphaFoldDB" id="A0A8J4M5K3"/>
<name>A0A8J4M5K3_9PROT</name>
<dbReference type="SUPFAM" id="SSF51905">
    <property type="entry name" value="FAD/NAD(P)-binding domain"/>
    <property type="match status" value="1"/>
</dbReference>
<evidence type="ECO:0000313" key="2">
    <source>
        <dbReference type="EMBL" id="HGC42791.1"/>
    </source>
</evidence>
<dbReference type="PANTHER" id="PTHR43422:SF3">
    <property type="entry name" value="THIAMINE THIAZOLE SYNTHASE"/>
    <property type="match status" value="1"/>
</dbReference>
<dbReference type="PANTHER" id="PTHR43422">
    <property type="entry name" value="THIAMINE THIAZOLE SYNTHASE"/>
    <property type="match status" value="1"/>
</dbReference>
<proteinExistence type="predicted"/>
<feature type="compositionally biased region" description="Basic and acidic residues" evidence="1">
    <location>
        <begin position="1"/>
        <end position="13"/>
    </location>
</feature>
<dbReference type="EMBL" id="DTQM01000116">
    <property type="protein sequence ID" value="HGC42791.1"/>
    <property type="molecule type" value="Genomic_DNA"/>
</dbReference>
<sequence>MEARKVMAGEPPRRYSARHTNHQETEKGEAKMAAQAGKTTIVIGAGIGGLAAAAALAPHFSEILVLERDHPPSGALARSGVPHGSQAHVLLLGAQQALAALLPGFEQDLTAAGAVPLRQSADAYMDFPKIGRMTPFDIGISFFAASRPLVEAVVRRRVAGLGNVTIREGVRAEALVISPAGDAVLGVRLAGSSGAPETLAADLVVDAAGRNGTLSRDLLRQETPGREMQTQARHGPLAVTTIGMEIAYTTGIFAPPPDAAHAWKYAYVLAGPPEDTRSGLILPIEGGRWLVTMVGRFGDRPPADHAGFLAFARRLRNPVIHEALQTATPEGKFARFITPGNTWRHFERLAAPPRGWLPLGDTIADLNPVYGQGMAVAAQEAVWLRQLLDEGGDLAALPAAYLQGLATIIAPAWSAAAVSDLGFPQTTGERPPDFAERQRFSAAIVVLAAREPEIRRLWTEVANLTKPPSVFQAPELRARVGAVMAEMAARA</sequence>
<accession>A0A8J4M5K3</accession>
<dbReference type="InterPro" id="IPR036188">
    <property type="entry name" value="FAD/NAD-bd_sf"/>
</dbReference>
<organism evidence="2">
    <name type="scientific">Acidicaldus sp</name>
    <dbReference type="NCBI Taxonomy" id="1872105"/>
    <lineage>
        <taxon>Bacteria</taxon>
        <taxon>Pseudomonadati</taxon>
        <taxon>Pseudomonadota</taxon>
        <taxon>Alphaproteobacteria</taxon>
        <taxon>Acetobacterales</taxon>
        <taxon>Acetobacteraceae</taxon>
        <taxon>Acidicaldus</taxon>
    </lineage>
</organism>
<dbReference type="Gene3D" id="3.50.50.60">
    <property type="entry name" value="FAD/NAD(P)-binding domain"/>
    <property type="match status" value="1"/>
</dbReference>
<comment type="caution">
    <text evidence="2">The sequence shown here is derived from an EMBL/GenBank/DDBJ whole genome shotgun (WGS) entry which is preliminary data.</text>
</comment>
<dbReference type="Pfam" id="PF13450">
    <property type="entry name" value="NAD_binding_8"/>
    <property type="match status" value="1"/>
</dbReference>
<reference evidence="2" key="1">
    <citation type="journal article" date="2020" name="mSystems">
        <title>Genome- and Community-Level Interaction Insights into Carbon Utilization and Element Cycling Functions of Hydrothermarchaeota in Hydrothermal Sediment.</title>
        <authorList>
            <person name="Zhou Z."/>
            <person name="Liu Y."/>
            <person name="Xu W."/>
            <person name="Pan J."/>
            <person name="Luo Z.H."/>
            <person name="Li M."/>
        </authorList>
    </citation>
    <scope>NUCLEOTIDE SEQUENCE</scope>
    <source>
        <strain evidence="2">SpSt-997</strain>
    </source>
</reference>
<gene>
    <name evidence="2" type="ORF">ENY07_06175</name>
</gene>